<reference evidence="3 4" key="1">
    <citation type="submission" date="2016-10" db="EMBL/GenBank/DDBJ databases">
        <authorList>
            <person name="de Groot N.N."/>
        </authorList>
    </citation>
    <scope>NUCLEOTIDE SEQUENCE [LARGE SCALE GENOMIC DNA]</scope>
    <source>
        <strain evidence="3 4">CPCC 202699</strain>
    </source>
</reference>
<evidence type="ECO:0000256" key="1">
    <source>
        <dbReference type="ARBA" id="ARBA00022679"/>
    </source>
</evidence>
<dbReference type="AlphaFoldDB" id="A0A1H2YZQ5"/>
<evidence type="ECO:0000313" key="4">
    <source>
        <dbReference type="Proteomes" id="UP000199515"/>
    </source>
</evidence>
<dbReference type="PANTHER" id="PTHR32125">
    <property type="entry name" value="2-C-METHYL-D-ERYTHRITOL 4-PHOSPHATE CYTIDYLYLTRANSFERASE, CHLOROPLASTIC"/>
    <property type="match status" value="1"/>
</dbReference>
<dbReference type="Gene3D" id="3.90.550.10">
    <property type="entry name" value="Spore Coat Polysaccharide Biosynthesis Protein SpsA, Chain A"/>
    <property type="match status" value="1"/>
</dbReference>
<dbReference type="InterPro" id="IPR029044">
    <property type="entry name" value="Nucleotide-diphossugar_trans"/>
</dbReference>
<keyword evidence="4" id="KW-1185">Reference proteome</keyword>
<protein>
    <submittedName>
        <fullName evidence="3">2-C-methyl-D-erythritol 4-phosphate cytidylyltransferase</fullName>
    </submittedName>
</protein>
<dbReference type="GO" id="GO:0050518">
    <property type="term" value="F:2-C-methyl-D-erythritol 4-phosphate cytidylyltransferase activity"/>
    <property type="evidence" value="ECO:0007669"/>
    <property type="project" value="TreeGrafter"/>
</dbReference>
<dbReference type="PANTHER" id="PTHR32125:SF4">
    <property type="entry name" value="2-C-METHYL-D-ERYTHRITOL 4-PHOSPHATE CYTIDYLYLTRANSFERASE, CHLOROPLASTIC"/>
    <property type="match status" value="1"/>
</dbReference>
<dbReference type="Pfam" id="PF01128">
    <property type="entry name" value="IspD"/>
    <property type="match status" value="1"/>
</dbReference>
<dbReference type="InterPro" id="IPR050088">
    <property type="entry name" value="IspD/TarI_cytidylyltransf_bact"/>
</dbReference>
<dbReference type="Proteomes" id="UP000199515">
    <property type="component" value="Unassembled WGS sequence"/>
</dbReference>
<dbReference type="InterPro" id="IPR034683">
    <property type="entry name" value="IspD/TarI"/>
</dbReference>
<keyword evidence="1 3" id="KW-0808">Transferase</keyword>
<dbReference type="SUPFAM" id="SSF53448">
    <property type="entry name" value="Nucleotide-diphospho-sugar transferases"/>
    <property type="match status" value="1"/>
</dbReference>
<gene>
    <name evidence="3" type="ORF">SAMN05421504_102308</name>
</gene>
<evidence type="ECO:0000256" key="2">
    <source>
        <dbReference type="ARBA" id="ARBA00022695"/>
    </source>
</evidence>
<evidence type="ECO:0000313" key="3">
    <source>
        <dbReference type="EMBL" id="SDX10029.1"/>
    </source>
</evidence>
<dbReference type="STRING" id="589385.SAMN05421504_102308"/>
<accession>A0A1H2YZQ5</accession>
<name>A0A1H2YZQ5_9PSEU</name>
<organism evidence="3 4">
    <name type="scientific">Amycolatopsis xylanica</name>
    <dbReference type="NCBI Taxonomy" id="589385"/>
    <lineage>
        <taxon>Bacteria</taxon>
        <taxon>Bacillati</taxon>
        <taxon>Actinomycetota</taxon>
        <taxon>Actinomycetes</taxon>
        <taxon>Pseudonocardiales</taxon>
        <taxon>Pseudonocardiaceae</taxon>
        <taxon>Amycolatopsis</taxon>
    </lineage>
</organism>
<keyword evidence="2 3" id="KW-0548">Nucleotidyltransferase</keyword>
<dbReference type="EMBL" id="FNON01000002">
    <property type="protein sequence ID" value="SDX10029.1"/>
    <property type="molecule type" value="Genomic_DNA"/>
</dbReference>
<proteinExistence type="predicted"/>
<sequence>MFGDALSGLGCRVVPGSVPEAIEPGHDVYLVHDPLRAFTPPSVIQAVAAAVGPESPVAVPVLPMSDTVKAVGASNVIISTLDRTLLRTAQTPAGFTEAALRAAYATGMLVLPAGARTVPGHPDAMRVATPFELRLAEALLAAESQEKTL</sequence>